<evidence type="ECO:0000256" key="3">
    <source>
        <dbReference type="ARBA" id="ARBA00022967"/>
    </source>
</evidence>
<feature type="transmembrane region" description="Helical" evidence="6">
    <location>
        <begin position="142"/>
        <end position="162"/>
    </location>
</feature>
<dbReference type="InterPro" id="IPR003918">
    <property type="entry name" value="NADH_UbQ_OxRdtase"/>
</dbReference>
<evidence type="ECO:0000256" key="4">
    <source>
        <dbReference type="ARBA" id="ARBA00023027"/>
    </source>
</evidence>
<dbReference type="GO" id="GO:0031966">
    <property type="term" value="C:mitochondrial membrane"/>
    <property type="evidence" value="ECO:0007669"/>
    <property type="project" value="UniProtKB-SubCell"/>
</dbReference>
<dbReference type="GeneID" id="17961122"/>
<evidence type="ECO:0000256" key="5">
    <source>
        <dbReference type="ARBA" id="ARBA00023075"/>
    </source>
</evidence>
<feature type="transmembrane region" description="Helical" evidence="6">
    <location>
        <begin position="302"/>
        <end position="324"/>
    </location>
</feature>
<feature type="transmembrane region" description="Helical" evidence="6">
    <location>
        <begin position="357"/>
        <end position="376"/>
    </location>
</feature>
<dbReference type="GO" id="GO:0042773">
    <property type="term" value="P:ATP synthesis coupled electron transport"/>
    <property type="evidence" value="ECO:0007669"/>
    <property type="project" value="InterPro"/>
</dbReference>
<dbReference type="GO" id="GO:0003954">
    <property type="term" value="F:NADH dehydrogenase activity"/>
    <property type="evidence" value="ECO:0007669"/>
    <property type="project" value="TreeGrafter"/>
</dbReference>
<keyword evidence="6" id="KW-0249">Electron transport</keyword>
<sequence>MNILLYTLFLQLFSLAVVPYAQLKRVSVLLAFIPMFSILSLWNNTNINGNIFSSVVSFGDGFACFGLCFTSLWVVSLSVFIFPICLMLITGLRAIAAFVVIQCCVVLSLLSLDLIIFYIVFESSLIVLYLLIGRKRYGSISAAYNIAIYTFCSGLCFLVTSFAVKFSTGTSNILLVGETTNYFVAAGIFSLMAVKAPLAPVHLWLPEAHVYAPTAGSVILAGVILKVSIVGMHLYLLPIYPEFIAAYFPIISLTCFGSFICSSYSTLKQIDLKKIVAYSSISHMAIVTLAALTNTGAGIQGSIIYCVAHGLVSPALFILVGILYKNTNTKLLLYIKGISYTAPILWSLLTFFTLGNLSFPLFPNFIAEIICLVALFKIHEIYAYFFILFSALATVYSSLMLGRLKGGNLSNTPECTKLDFFIILPLVISTVITGIGYI</sequence>
<keyword evidence="6" id="KW-0472">Membrane</keyword>
<feature type="domain" description="NADH:quinone oxidoreductase/Mrp antiporter transmembrane" evidence="7">
    <location>
        <begin position="111"/>
        <end position="391"/>
    </location>
</feature>
<evidence type="ECO:0000256" key="1">
    <source>
        <dbReference type="ARBA" id="ARBA00012944"/>
    </source>
</evidence>
<evidence type="ECO:0000256" key="6">
    <source>
        <dbReference type="RuleBase" id="RU003297"/>
    </source>
</evidence>
<keyword evidence="5 6" id="KW-0830">Ubiquinone</keyword>
<feature type="transmembrane region" description="Helical" evidence="6">
    <location>
        <begin position="243"/>
        <end position="264"/>
    </location>
</feature>
<keyword evidence="4 6" id="KW-0520">NAD</keyword>
<geneLocation type="mitochondrion" evidence="8"/>
<comment type="similarity">
    <text evidence="6">Belongs to the complex I subunit 4 family.</text>
</comment>
<dbReference type="EMBL" id="KC733827">
    <property type="protein sequence ID" value="AGK83097.1"/>
    <property type="molecule type" value="Genomic_DNA"/>
</dbReference>
<accession>V5JDZ0</accession>
<comment type="subcellular location">
    <subcellularLocation>
        <location evidence="6">Mitochondrion membrane</location>
        <topology evidence="6">Multi-pass membrane protein</topology>
    </subcellularLocation>
</comment>
<keyword evidence="6" id="KW-0813">Transport</keyword>
<feature type="transmembrane region" description="Helical" evidence="6">
    <location>
        <begin position="381"/>
        <end position="400"/>
    </location>
</feature>
<dbReference type="PANTHER" id="PTHR43507">
    <property type="entry name" value="NADH-UBIQUINONE OXIDOREDUCTASE CHAIN 4"/>
    <property type="match status" value="1"/>
</dbReference>
<keyword evidence="6 8" id="KW-0496">Mitochondrion</keyword>
<reference evidence="8" key="1">
    <citation type="journal article" date="2013" name="Genome Biol. Evol.">
        <title>Palindromic genes in the linear mitochondrial genome of the nonphotosynthetic green alga Polytomella magna.</title>
        <authorList>
            <person name="Smith D.R."/>
            <person name="Hua J."/>
            <person name="Archibald J.M."/>
            <person name="Lee R.W."/>
        </authorList>
    </citation>
    <scope>NUCLEOTIDE SEQUENCE</scope>
    <source>
        <strain evidence="8">SAG 63-9</strain>
    </source>
</reference>
<comment type="function">
    <text evidence="6">Core subunit of the mitochondrial membrane respiratory chain NADH dehydrogenase (Complex I) which catalyzes electron transfer from NADH through the respiratory chain, using ubiquinone as an electron acceptor. Essential for the catalytic activity and assembly of complex I.</text>
</comment>
<name>V5JDZ0_9CHLO</name>
<feature type="transmembrane region" description="Helical" evidence="6">
    <location>
        <begin position="276"/>
        <end position="296"/>
    </location>
</feature>
<keyword evidence="6" id="KW-0679">Respiratory chain</keyword>
<feature type="transmembrane region" description="Helical" evidence="6">
    <location>
        <begin position="95"/>
        <end position="121"/>
    </location>
</feature>
<keyword evidence="6" id="KW-1133">Transmembrane helix</keyword>
<feature type="transmembrane region" description="Helical" evidence="6">
    <location>
        <begin position="420"/>
        <end position="437"/>
    </location>
</feature>
<dbReference type="PRINTS" id="PR01437">
    <property type="entry name" value="NUOXDRDTASE4"/>
</dbReference>
<keyword evidence="6" id="KW-0812">Transmembrane</keyword>
<organism evidence="8">
    <name type="scientific">Polytomella magna</name>
    <dbReference type="NCBI Taxonomy" id="353565"/>
    <lineage>
        <taxon>Eukaryota</taxon>
        <taxon>Viridiplantae</taxon>
        <taxon>Chlorophyta</taxon>
        <taxon>core chlorophytes</taxon>
        <taxon>Chlorophyceae</taxon>
        <taxon>CS clade</taxon>
        <taxon>Chlamydomonadales</taxon>
        <taxon>Chlamydomonadaceae</taxon>
        <taxon>Polytomella</taxon>
    </lineage>
</organism>
<comment type="catalytic activity">
    <reaction evidence="6">
        <text>a ubiquinone + NADH + 5 H(+)(in) = a ubiquinol + NAD(+) + 4 H(+)(out)</text>
        <dbReference type="Rhea" id="RHEA:29091"/>
        <dbReference type="Rhea" id="RHEA-COMP:9565"/>
        <dbReference type="Rhea" id="RHEA-COMP:9566"/>
        <dbReference type="ChEBI" id="CHEBI:15378"/>
        <dbReference type="ChEBI" id="CHEBI:16389"/>
        <dbReference type="ChEBI" id="CHEBI:17976"/>
        <dbReference type="ChEBI" id="CHEBI:57540"/>
        <dbReference type="ChEBI" id="CHEBI:57945"/>
        <dbReference type="EC" id="7.1.1.2"/>
    </reaction>
</comment>
<evidence type="ECO:0000256" key="2">
    <source>
        <dbReference type="ARBA" id="ARBA00021006"/>
    </source>
</evidence>
<feature type="transmembrane region" description="Helical" evidence="6">
    <location>
        <begin position="217"/>
        <end position="237"/>
    </location>
</feature>
<gene>
    <name evidence="8" type="primary">nad4</name>
</gene>
<protein>
    <recommendedName>
        <fullName evidence="2 6">NADH-ubiquinone oxidoreductase chain 4</fullName>
        <ecNumber evidence="1 6">7.1.1.2</ecNumber>
    </recommendedName>
</protein>
<dbReference type="RefSeq" id="YP_008963668.1">
    <property type="nucleotide sequence ID" value="NC_023091.1"/>
</dbReference>
<keyword evidence="3" id="KW-1278">Translocase</keyword>
<dbReference type="GO" id="GO:0008137">
    <property type="term" value="F:NADH dehydrogenase (ubiquinone) activity"/>
    <property type="evidence" value="ECO:0007669"/>
    <property type="project" value="UniProtKB-UniRule"/>
</dbReference>
<dbReference type="InterPro" id="IPR001750">
    <property type="entry name" value="ND/Mrp_TM"/>
</dbReference>
<feature type="transmembrane region" description="Helical" evidence="6">
    <location>
        <begin position="182"/>
        <end position="205"/>
    </location>
</feature>
<proteinExistence type="inferred from homology"/>
<dbReference type="GO" id="GO:0048039">
    <property type="term" value="F:ubiquinone binding"/>
    <property type="evidence" value="ECO:0007669"/>
    <property type="project" value="TreeGrafter"/>
</dbReference>
<feature type="transmembrane region" description="Helical" evidence="6">
    <location>
        <begin position="331"/>
        <end position="351"/>
    </location>
</feature>
<dbReference type="PANTHER" id="PTHR43507:SF1">
    <property type="entry name" value="NADH-UBIQUINONE OXIDOREDUCTASE CHAIN 4"/>
    <property type="match status" value="1"/>
</dbReference>
<feature type="transmembrane region" description="Helical" evidence="6">
    <location>
        <begin position="26"/>
        <end position="42"/>
    </location>
</feature>
<dbReference type="GO" id="GO:0015990">
    <property type="term" value="P:electron transport coupled proton transport"/>
    <property type="evidence" value="ECO:0007669"/>
    <property type="project" value="TreeGrafter"/>
</dbReference>
<evidence type="ECO:0000259" key="7">
    <source>
        <dbReference type="Pfam" id="PF00361"/>
    </source>
</evidence>
<feature type="transmembrane region" description="Helical" evidence="6">
    <location>
        <begin position="62"/>
        <end position="89"/>
    </location>
</feature>
<dbReference type="EC" id="7.1.1.2" evidence="1 6"/>
<dbReference type="Pfam" id="PF00361">
    <property type="entry name" value="Proton_antipo_M"/>
    <property type="match status" value="1"/>
</dbReference>
<evidence type="ECO:0000313" key="8">
    <source>
        <dbReference type="EMBL" id="AGK83097.1"/>
    </source>
</evidence>
<dbReference type="AlphaFoldDB" id="V5JDZ0"/>